<dbReference type="PANTHER" id="PTHR46832:SF1">
    <property type="entry name" value="5'-METHYLTHIOADENOSINE_S-ADENOSYLHOMOCYSTEINE NUCLEOSIDASE"/>
    <property type="match status" value="1"/>
</dbReference>
<dbReference type="GO" id="GO:0008930">
    <property type="term" value="F:methylthioadenosine nucleosidase activity"/>
    <property type="evidence" value="ECO:0007669"/>
    <property type="project" value="InterPro"/>
</dbReference>
<dbReference type="RefSeq" id="WP_235962247.1">
    <property type="nucleotide sequence ID" value="NZ_CAJEWD010000008.1"/>
</dbReference>
<dbReference type="EC" id="3.2.2.9" evidence="2"/>
<dbReference type="InterPro" id="IPR035994">
    <property type="entry name" value="Nucleoside_phosphorylase_sf"/>
</dbReference>
<evidence type="ECO:0000256" key="4">
    <source>
        <dbReference type="ARBA" id="ARBA00022801"/>
    </source>
</evidence>
<dbReference type="GO" id="GO:0008782">
    <property type="term" value="F:adenosylhomocysteine nucleosidase activity"/>
    <property type="evidence" value="ECO:0007669"/>
    <property type="project" value="UniProtKB-EC"/>
</dbReference>
<evidence type="ECO:0000313" key="7">
    <source>
        <dbReference type="EMBL" id="CAD2078403.1"/>
    </source>
</evidence>
<gene>
    <name evidence="7" type="primary">mtnN</name>
    <name evidence="7" type="ORF">JEODO184_01365</name>
</gene>
<evidence type="ECO:0000256" key="3">
    <source>
        <dbReference type="ARBA" id="ARBA00022605"/>
    </source>
</evidence>
<evidence type="ECO:0000259" key="6">
    <source>
        <dbReference type="Pfam" id="PF01048"/>
    </source>
</evidence>
<comment type="caution">
    <text evidence="7">The sequence shown here is derived from an EMBL/GenBank/DDBJ whole genome shotgun (WGS) entry which is preliminary data.</text>
</comment>
<dbReference type="GO" id="GO:0005829">
    <property type="term" value="C:cytosol"/>
    <property type="evidence" value="ECO:0007669"/>
    <property type="project" value="TreeGrafter"/>
</dbReference>
<dbReference type="UniPathway" id="UPA00904">
    <property type="reaction ID" value="UER00871"/>
</dbReference>
<evidence type="ECO:0000313" key="8">
    <source>
        <dbReference type="Proteomes" id="UP000589351"/>
    </source>
</evidence>
<proteinExistence type="predicted"/>
<protein>
    <recommendedName>
        <fullName evidence="2">adenosylhomocysteine nucleosidase</fullName>
        <ecNumber evidence="2">3.2.2.9</ecNumber>
    </recommendedName>
</protein>
<dbReference type="NCBIfam" id="TIGR01704">
    <property type="entry name" value="MTA_SAH-Nsdase"/>
    <property type="match status" value="1"/>
</dbReference>
<dbReference type="Pfam" id="PF01048">
    <property type="entry name" value="PNP_UDP_1"/>
    <property type="match status" value="1"/>
</dbReference>
<dbReference type="AlphaFoldDB" id="A0A6V7RJQ9"/>
<feature type="domain" description="Nucleoside phosphorylase" evidence="6">
    <location>
        <begin position="5"/>
        <end position="231"/>
    </location>
</feature>
<comment type="pathway">
    <text evidence="1">Amino-acid biosynthesis; L-methionine biosynthesis via salvage pathway; S-methyl-5-thio-alpha-D-ribose 1-phosphate from S-methyl-5'-thioadenosine (hydrolase route): step 1/2.</text>
</comment>
<organism evidence="7 8">
    <name type="scientific">Jeotgalicoccus meleagridis</name>
    <dbReference type="NCBI Taxonomy" id="2759181"/>
    <lineage>
        <taxon>Bacteria</taxon>
        <taxon>Bacillati</taxon>
        <taxon>Bacillota</taxon>
        <taxon>Bacilli</taxon>
        <taxon>Bacillales</taxon>
        <taxon>Staphylococcaceae</taxon>
        <taxon>Jeotgalicoccus</taxon>
    </lineage>
</organism>
<accession>A0A6V7RJQ9</accession>
<dbReference type="Gene3D" id="3.40.50.1580">
    <property type="entry name" value="Nucleoside phosphorylase domain"/>
    <property type="match status" value="1"/>
</dbReference>
<name>A0A6V7RJQ9_9STAP</name>
<dbReference type="PANTHER" id="PTHR46832">
    <property type="entry name" value="5'-METHYLTHIOADENOSINE/S-ADENOSYLHOMOCYSTEINE NUCLEOSIDASE"/>
    <property type="match status" value="1"/>
</dbReference>
<keyword evidence="8" id="KW-1185">Reference proteome</keyword>
<dbReference type="GO" id="GO:0019284">
    <property type="term" value="P:L-methionine salvage from S-adenosylmethionine"/>
    <property type="evidence" value="ECO:0007669"/>
    <property type="project" value="TreeGrafter"/>
</dbReference>
<dbReference type="InterPro" id="IPR000845">
    <property type="entry name" value="Nucleoside_phosphorylase_d"/>
</dbReference>
<dbReference type="NCBIfam" id="NF004079">
    <property type="entry name" value="PRK05584.1"/>
    <property type="match status" value="1"/>
</dbReference>
<evidence type="ECO:0000256" key="2">
    <source>
        <dbReference type="ARBA" id="ARBA00011974"/>
    </source>
</evidence>
<evidence type="ECO:0000256" key="1">
    <source>
        <dbReference type="ARBA" id="ARBA00004945"/>
    </source>
</evidence>
<dbReference type="Proteomes" id="UP000589351">
    <property type="component" value="Unassembled WGS sequence"/>
</dbReference>
<keyword evidence="4" id="KW-0378">Hydrolase</keyword>
<sequence length="233" mass="25359">MTKNTIGIIGAMEPEIELLKRAMVIEREEKLIHTTAFIGTLNQQDVVLVQSGIGKVNASIIAALMCDKYELDYLINTGVAGALSKKLSVTDMVISNQVAHHDVDASAFGYALGQVPGMPVAYESDSHLKDLALNILSLNSEIKGLEGLVVSGDSFIDNNEVKNDILTYFPDAFCVDMESSAIAQTAYQFNVPFLILRSMSDSADDSADMNYEEFLSKACVHSSEVVKSLLREL</sequence>
<keyword evidence="5" id="KW-0486">Methionine biosynthesis</keyword>
<dbReference type="SUPFAM" id="SSF53167">
    <property type="entry name" value="Purine and uridine phosphorylases"/>
    <property type="match status" value="1"/>
</dbReference>
<evidence type="ECO:0000256" key="5">
    <source>
        <dbReference type="ARBA" id="ARBA00023167"/>
    </source>
</evidence>
<reference evidence="7 8" key="1">
    <citation type="submission" date="2020-07" db="EMBL/GenBank/DDBJ databases">
        <authorList>
            <person name="Criscuolo A."/>
        </authorList>
    </citation>
    <scope>NUCLEOTIDE SEQUENCE [LARGE SCALE GENOMIC DNA]</scope>
    <source>
        <strain evidence="7">CIP111649</strain>
    </source>
</reference>
<dbReference type="CDD" id="cd09008">
    <property type="entry name" value="MTAN"/>
    <property type="match status" value="1"/>
</dbReference>
<dbReference type="GO" id="GO:0019509">
    <property type="term" value="P:L-methionine salvage from methylthioadenosine"/>
    <property type="evidence" value="ECO:0007669"/>
    <property type="project" value="UniProtKB-UniPathway"/>
</dbReference>
<keyword evidence="3" id="KW-0028">Amino-acid biosynthesis</keyword>
<dbReference type="InterPro" id="IPR010049">
    <property type="entry name" value="MTA_SAH_Nsdase"/>
</dbReference>
<dbReference type="EMBL" id="CAJEWD010000008">
    <property type="protein sequence ID" value="CAD2078403.1"/>
    <property type="molecule type" value="Genomic_DNA"/>
</dbReference>
<dbReference type="GO" id="GO:0009164">
    <property type="term" value="P:nucleoside catabolic process"/>
    <property type="evidence" value="ECO:0007669"/>
    <property type="project" value="InterPro"/>
</dbReference>